<feature type="transmembrane region" description="Helical" evidence="6">
    <location>
        <begin position="86"/>
        <end position="104"/>
    </location>
</feature>
<evidence type="ECO:0000313" key="8">
    <source>
        <dbReference type="Proteomes" id="UP000799424"/>
    </source>
</evidence>
<dbReference type="GO" id="GO:0016020">
    <property type="term" value="C:membrane"/>
    <property type="evidence" value="ECO:0007669"/>
    <property type="project" value="UniProtKB-SubCell"/>
</dbReference>
<dbReference type="OrthoDB" id="2830640at2759"/>
<feature type="transmembrane region" description="Helical" evidence="6">
    <location>
        <begin position="124"/>
        <end position="145"/>
    </location>
</feature>
<keyword evidence="8" id="KW-1185">Reference proteome</keyword>
<dbReference type="Proteomes" id="UP000799424">
    <property type="component" value="Unassembled WGS sequence"/>
</dbReference>
<dbReference type="Gene3D" id="1.20.58.340">
    <property type="entry name" value="Magnesium transport protein CorA, transmembrane region"/>
    <property type="match status" value="1"/>
</dbReference>
<gene>
    <name evidence="7" type="ORF">CC86DRAFT_407585</name>
</gene>
<keyword evidence="3 6" id="KW-1133">Transmembrane helix</keyword>
<feature type="coiled-coil region" evidence="5">
    <location>
        <begin position="44"/>
        <end position="78"/>
    </location>
</feature>
<dbReference type="AlphaFoldDB" id="A0A6A6ZX07"/>
<protein>
    <recommendedName>
        <fullName evidence="9">Cora-domain-containing protein</fullName>
    </recommendedName>
</protein>
<evidence type="ECO:0000313" key="7">
    <source>
        <dbReference type="EMBL" id="KAF2825376.1"/>
    </source>
</evidence>
<dbReference type="InterPro" id="IPR002523">
    <property type="entry name" value="MgTranspt_CorA/ZnTranspt_ZntB"/>
</dbReference>
<comment type="subcellular location">
    <subcellularLocation>
        <location evidence="1">Membrane</location>
        <topology evidence="1">Multi-pass membrane protein</topology>
    </subcellularLocation>
</comment>
<evidence type="ECO:0008006" key="9">
    <source>
        <dbReference type="Google" id="ProtNLM"/>
    </source>
</evidence>
<dbReference type="Pfam" id="PF01544">
    <property type="entry name" value="CorA"/>
    <property type="match status" value="1"/>
</dbReference>
<organism evidence="7 8">
    <name type="scientific">Ophiobolus disseminans</name>
    <dbReference type="NCBI Taxonomy" id="1469910"/>
    <lineage>
        <taxon>Eukaryota</taxon>
        <taxon>Fungi</taxon>
        <taxon>Dikarya</taxon>
        <taxon>Ascomycota</taxon>
        <taxon>Pezizomycotina</taxon>
        <taxon>Dothideomycetes</taxon>
        <taxon>Pleosporomycetidae</taxon>
        <taxon>Pleosporales</taxon>
        <taxon>Pleosporineae</taxon>
        <taxon>Phaeosphaeriaceae</taxon>
        <taxon>Ophiobolus</taxon>
    </lineage>
</organism>
<evidence type="ECO:0000256" key="5">
    <source>
        <dbReference type="SAM" id="Coils"/>
    </source>
</evidence>
<reference evidence="7" key="1">
    <citation type="journal article" date="2020" name="Stud. Mycol.">
        <title>101 Dothideomycetes genomes: a test case for predicting lifestyles and emergence of pathogens.</title>
        <authorList>
            <person name="Haridas S."/>
            <person name="Albert R."/>
            <person name="Binder M."/>
            <person name="Bloem J."/>
            <person name="Labutti K."/>
            <person name="Salamov A."/>
            <person name="Andreopoulos B."/>
            <person name="Baker S."/>
            <person name="Barry K."/>
            <person name="Bills G."/>
            <person name="Bluhm B."/>
            <person name="Cannon C."/>
            <person name="Castanera R."/>
            <person name="Culley D."/>
            <person name="Daum C."/>
            <person name="Ezra D."/>
            <person name="Gonzalez J."/>
            <person name="Henrissat B."/>
            <person name="Kuo A."/>
            <person name="Liang C."/>
            <person name="Lipzen A."/>
            <person name="Lutzoni F."/>
            <person name="Magnuson J."/>
            <person name="Mondo S."/>
            <person name="Nolan M."/>
            <person name="Ohm R."/>
            <person name="Pangilinan J."/>
            <person name="Park H.-J."/>
            <person name="Ramirez L."/>
            <person name="Alfaro M."/>
            <person name="Sun H."/>
            <person name="Tritt A."/>
            <person name="Yoshinaga Y."/>
            <person name="Zwiers L.-H."/>
            <person name="Turgeon B."/>
            <person name="Goodwin S."/>
            <person name="Spatafora J."/>
            <person name="Crous P."/>
            <person name="Grigoriev I."/>
        </authorList>
    </citation>
    <scope>NUCLEOTIDE SEQUENCE</scope>
    <source>
        <strain evidence="7">CBS 113818</strain>
    </source>
</reference>
<evidence type="ECO:0000256" key="1">
    <source>
        <dbReference type="ARBA" id="ARBA00004141"/>
    </source>
</evidence>
<evidence type="ECO:0000256" key="4">
    <source>
        <dbReference type="ARBA" id="ARBA00023136"/>
    </source>
</evidence>
<proteinExistence type="predicted"/>
<dbReference type="EMBL" id="MU006228">
    <property type="protein sequence ID" value="KAF2825376.1"/>
    <property type="molecule type" value="Genomic_DNA"/>
</dbReference>
<evidence type="ECO:0000256" key="2">
    <source>
        <dbReference type="ARBA" id="ARBA00022692"/>
    </source>
</evidence>
<dbReference type="InterPro" id="IPR045863">
    <property type="entry name" value="CorA_TM1_TM2"/>
</dbReference>
<keyword evidence="4 6" id="KW-0472">Membrane</keyword>
<dbReference type="SUPFAM" id="SSF144083">
    <property type="entry name" value="Magnesium transport protein CorA, transmembrane region"/>
    <property type="match status" value="1"/>
</dbReference>
<evidence type="ECO:0000256" key="6">
    <source>
        <dbReference type="SAM" id="Phobius"/>
    </source>
</evidence>
<accession>A0A6A6ZX07</accession>
<sequence length="165" mass="18932">MTKKLLKKEHLHVESLEAQVQFCSSQESETELSAKIARMQHYIADIAEEEKQMLEERKMRREERLQDLSIAIAEATRRDSHTMWGIAWVTIAFLPATFITPFFGMNFFNGRLGTPAFDGASRSMWIFFAVALPVSVVVLTVFWWWDRKVEMDEGRKAERGGGGTG</sequence>
<name>A0A6A6ZX07_9PLEO</name>
<keyword evidence="2 6" id="KW-0812">Transmembrane</keyword>
<dbReference type="GO" id="GO:0046873">
    <property type="term" value="F:metal ion transmembrane transporter activity"/>
    <property type="evidence" value="ECO:0007669"/>
    <property type="project" value="InterPro"/>
</dbReference>
<keyword evidence="5" id="KW-0175">Coiled coil</keyword>
<evidence type="ECO:0000256" key="3">
    <source>
        <dbReference type="ARBA" id="ARBA00022989"/>
    </source>
</evidence>